<name>A0A165ZCI4_METOA</name>
<dbReference type="Pfam" id="PF05239">
    <property type="entry name" value="PRC"/>
    <property type="match status" value="1"/>
</dbReference>
<feature type="domain" description="PRC-barrel" evidence="1">
    <location>
        <begin position="26"/>
        <end position="103"/>
    </location>
</feature>
<evidence type="ECO:0000259" key="1">
    <source>
        <dbReference type="Pfam" id="PF05239"/>
    </source>
</evidence>
<dbReference type="Proteomes" id="UP000077428">
    <property type="component" value="Unassembled WGS sequence"/>
</dbReference>
<comment type="caution">
    <text evidence="2">The sequence shown here is derived from an EMBL/GenBank/DDBJ whole genome shotgun (WGS) entry which is preliminary data.</text>
</comment>
<dbReference type="PATRIC" id="fig|66851.6.peg.2038"/>
<dbReference type="STRING" id="66851.MBORA_18690"/>
<dbReference type="EMBL" id="LWMU01000114">
    <property type="protein sequence ID" value="KZX10538.1"/>
    <property type="molecule type" value="Genomic_DNA"/>
</dbReference>
<evidence type="ECO:0000313" key="2">
    <source>
        <dbReference type="EMBL" id="KZX10538.1"/>
    </source>
</evidence>
<dbReference type="AlphaFoldDB" id="A0A165ZCI4"/>
<dbReference type="Gene3D" id="2.30.30.240">
    <property type="entry name" value="PRC-barrel domain"/>
    <property type="match status" value="1"/>
</dbReference>
<protein>
    <submittedName>
        <fullName evidence="2">PRC-barrel domain protein</fullName>
    </submittedName>
</protein>
<organism evidence="2 3">
    <name type="scientific">Methanobrevibacter oralis</name>
    <dbReference type="NCBI Taxonomy" id="66851"/>
    <lineage>
        <taxon>Archaea</taxon>
        <taxon>Methanobacteriati</taxon>
        <taxon>Methanobacteriota</taxon>
        <taxon>Methanomada group</taxon>
        <taxon>Methanobacteria</taxon>
        <taxon>Methanobacteriales</taxon>
        <taxon>Methanobacteriaceae</taxon>
        <taxon>Methanobrevibacter</taxon>
    </lineage>
</organism>
<gene>
    <name evidence="2" type="ORF">MBORA_18690</name>
</gene>
<accession>A0A165ZCI4</accession>
<dbReference type="InterPro" id="IPR027275">
    <property type="entry name" value="PRC-brl_dom"/>
</dbReference>
<evidence type="ECO:0000313" key="3">
    <source>
        <dbReference type="Proteomes" id="UP000077428"/>
    </source>
</evidence>
<dbReference type="SUPFAM" id="SSF50346">
    <property type="entry name" value="PRC-barrel domain"/>
    <property type="match status" value="1"/>
</dbReference>
<keyword evidence="3" id="KW-1185">Reference proteome</keyword>
<proteinExistence type="predicted"/>
<dbReference type="InterPro" id="IPR011033">
    <property type="entry name" value="PRC_barrel-like_sf"/>
</dbReference>
<sequence>MKLNSLLSNVNFIGDLMENKQIPRREEKLWSEIKNYQVATNNARILGVLDELIINEKTGKIVDIAIRVESDRNIHVKGAKRNGDLLLVPFAKVEKVGEFIIVTE</sequence>
<reference evidence="3" key="1">
    <citation type="journal article" date="2016" name="Genome Announc.">
        <title>Draft Genome Sequences of Methanobrevibacter curvatus DSM11111, Methanobrevibacter cuticularis DSM11139, Methanobrevibacter filiformis DSM11501, and Methanobrevibacter oralis DSM7256.</title>
        <authorList>
            <person name="Poehlein A."/>
            <person name="Seedorf H."/>
        </authorList>
    </citation>
    <scope>NUCLEOTIDE SEQUENCE [LARGE SCALE GENOMIC DNA]</scope>
    <source>
        <strain evidence="3">DSM 7256 / JCM 30027 / ZR</strain>
    </source>
</reference>